<name>A0A0V1BPL3_TRISP</name>
<dbReference type="InParanoid" id="A0A0V1BPL3"/>
<sequence>MYIPLKACCSNVLMKCEFFIFESTADGSLNGKNDASVVLFWLLLKKIFLWCATCYTDVFANFVMKLTVPLLSAAGDD</sequence>
<organism evidence="1 2">
    <name type="scientific">Trichinella spiralis</name>
    <name type="common">Trichina worm</name>
    <dbReference type="NCBI Taxonomy" id="6334"/>
    <lineage>
        <taxon>Eukaryota</taxon>
        <taxon>Metazoa</taxon>
        <taxon>Ecdysozoa</taxon>
        <taxon>Nematoda</taxon>
        <taxon>Enoplea</taxon>
        <taxon>Dorylaimia</taxon>
        <taxon>Trichinellida</taxon>
        <taxon>Trichinellidae</taxon>
        <taxon>Trichinella</taxon>
    </lineage>
</organism>
<reference evidence="1 2" key="1">
    <citation type="submission" date="2015-01" db="EMBL/GenBank/DDBJ databases">
        <title>Evolution of Trichinella species and genotypes.</title>
        <authorList>
            <person name="Korhonen P.K."/>
            <person name="Edoardo P."/>
            <person name="Giuseppe L.R."/>
            <person name="Gasser R.B."/>
        </authorList>
    </citation>
    <scope>NUCLEOTIDE SEQUENCE [LARGE SCALE GENOMIC DNA]</scope>
    <source>
        <strain evidence="1">ISS3</strain>
    </source>
</reference>
<gene>
    <name evidence="1" type="ORF">T01_11422</name>
</gene>
<proteinExistence type="predicted"/>
<evidence type="ECO:0000313" key="1">
    <source>
        <dbReference type="EMBL" id="KRY39049.1"/>
    </source>
</evidence>
<dbReference type="Proteomes" id="UP000054776">
    <property type="component" value="Unassembled WGS sequence"/>
</dbReference>
<keyword evidence="2" id="KW-1185">Reference proteome</keyword>
<dbReference type="OrthoDB" id="10508961at2759"/>
<accession>A0A0V1BPL3</accession>
<dbReference type="EMBL" id="JYDH01000021">
    <property type="protein sequence ID" value="KRY39049.1"/>
    <property type="molecule type" value="Genomic_DNA"/>
</dbReference>
<protein>
    <submittedName>
        <fullName evidence="1">Uncharacterized protein</fullName>
    </submittedName>
</protein>
<comment type="caution">
    <text evidence="1">The sequence shown here is derived from an EMBL/GenBank/DDBJ whole genome shotgun (WGS) entry which is preliminary data.</text>
</comment>
<evidence type="ECO:0000313" key="2">
    <source>
        <dbReference type="Proteomes" id="UP000054776"/>
    </source>
</evidence>
<dbReference type="AlphaFoldDB" id="A0A0V1BPL3"/>